<protein>
    <submittedName>
        <fullName evidence="2">Uncharacterized protein</fullName>
    </submittedName>
</protein>
<feature type="region of interest" description="Disordered" evidence="1">
    <location>
        <begin position="233"/>
        <end position="254"/>
    </location>
</feature>
<dbReference type="KEGG" id="brh:RBRH_03793"/>
<dbReference type="Proteomes" id="UP000007437">
    <property type="component" value="Chromosome"/>
</dbReference>
<accession>E5ASE2</accession>
<gene>
    <name evidence="2" type="ordered locus">RBRH_03793</name>
</gene>
<reference evidence="2 3" key="1">
    <citation type="journal article" date="2011" name="J. Bacteriol.">
        <title>Complete genome sequence of Burkholderia rhizoxinica, an endosymbiont of Rhizopus microsporus.</title>
        <authorList>
            <person name="Lackner G."/>
            <person name="Moebius N."/>
            <person name="Partida-Martinez L."/>
            <person name="Hertweck C."/>
        </authorList>
    </citation>
    <scope>NUCLEOTIDE SEQUENCE [LARGE SCALE GENOMIC DNA]</scope>
    <source>
        <strain evidence="3">DSM 19002 / CIP 109453 / HKI 454</strain>
    </source>
</reference>
<dbReference type="eggNOG" id="ENOG5030V19">
    <property type="taxonomic scope" value="Bacteria"/>
</dbReference>
<dbReference type="HOGENOM" id="CLU_1092726_0_0_4"/>
<name>E5ASE2_MYCRK</name>
<organism evidence="2 3">
    <name type="scientific">Mycetohabitans rhizoxinica (strain DSM 19002 / CIP 109453 / HKI 454)</name>
    <name type="common">Paraburkholderia rhizoxinica</name>
    <dbReference type="NCBI Taxonomy" id="882378"/>
    <lineage>
        <taxon>Bacteria</taxon>
        <taxon>Pseudomonadati</taxon>
        <taxon>Pseudomonadota</taxon>
        <taxon>Betaproteobacteria</taxon>
        <taxon>Burkholderiales</taxon>
        <taxon>Burkholderiaceae</taxon>
        <taxon>Mycetohabitans</taxon>
    </lineage>
</organism>
<dbReference type="STRING" id="882378.RBRH_03793"/>
<feature type="compositionally biased region" description="Basic and acidic residues" evidence="1">
    <location>
        <begin position="15"/>
        <end position="25"/>
    </location>
</feature>
<evidence type="ECO:0000313" key="2">
    <source>
        <dbReference type="EMBL" id="CBW75524.1"/>
    </source>
</evidence>
<feature type="region of interest" description="Disordered" evidence="1">
    <location>
        <begin position="1"/>
        <end position="34"/>
    </location>
</feature>
<evidence type="ECO:0000313" key="3">
    <source>
        <dbReference type="Proteomes" id="UP000007437"/>
    </source>
</evidence>
<dbReference type="AlphaFoldDB" id="E5ASE2"/>
<proteinExistence type="predicted"/>
<dbReference type="EMBL" id="FR687359">
    <property type="protein sequence ID" value="CBW75524.1"/>
    <property type="molecule type" value="Genomic_DNA"/>
</dbReference>
<sequence>MPCSSAAAGNLLRHSLAEDRRRDTPSKQVEYGPRNECDRAPAQLAHRPMHAFPLLQLHIFMAKLLTDQEFHRFNELQQKQAAFTISSDEADELRDIVARAQQRRDDRAQAMQTIESHIRTFNITPDELFSPEQISEAARAFGLIPLAKKPRKGTDAKPAEPKASAVAPASSVAAPTGPIVAPAGSVATPALAVDASRKSKLPGAGMDACTAADHADSHPAPAPGAKTAIPAAVQAGTEARASAETGTEVRTEPA</sequence>
<evidence type="ECO:0000256" key="1">
    <source>
        <dbReference type="SAM" id="MobiDB-lite"/>
    </source>
</evidence>